<feature type="transmembrane region" description="Helical" evidence="6">
    <location>
        <begin position="24"/>
        <end position="42"/>
    </location>
</feature>
<evidence type="ECO:0000256" key="3">
    <source>
        <dbReference type="ARBA" id="ARBA00022692"/>
    </source>
</evidence>
<dbReference type="Pfam" id="PF04103">
    <property type="entry name" value="CD20"/>
    <property type="match status" value="1"/>
</dbReference>
<name>A0A9D3MWW0_ANGAN</name>
<feature type="transmembrane region" description="Helical" evidence="6">
    <location>
        <begin position="118"/>
        <end position="142"/>
    </location>
</feature>
<feature type="transmembrane region" description="Helical" evidence="6">
    <location>
        <begin position="62"/>
        <end position="83"/>
    </location>
</feature>
<protein>
    <submittedName>
        <fullName evidence="7">Uncharacterized protein</fullName>
    </submittedName>
</protein>
<dbReference type="Proteomes" id="UP001044222">
    <property type="component" value="Unassembled WGS sequence"/>
</dbReference>
<sequence length="260" mass="27917">MALSVTKGEGVTVLTIPSDAGRTVPVGIQLLVALCCSPWCYVSQGMRRLLTGTQTALGTVQIMVGLINIGLGAVLLSVQYFTVLSWTSAPYWLGAVFIATGLMSILGERFPSPCLVSLTAFMNMASACLAVTAIVLCSVGLAQGLSAHQMCRLYETSPYQRESYYGYGRPTPSPEELRVKDQLRRTNFEMCQSMGNILSVMLGGIYVLLILFAVLQLCVSIATTVLGIKALCNNSTKGKAEPDPELYKPIVEEVTTTPTV</sequence>
<keyword evidence="4 6" id="KW-1133">Transmembrane helix</keyword>
<dbReference type="PANTHER" id="PTHR23320:SF125">
    <property type="entry name" value="TRANSMEMBRANE PROTEIN 176L.1-RELATED"/>
    <property type="match status" value="1"/>
</dbReference>
<comment type="caution">
    <text evidence="7">The sequence shown here is derived from an EMBL/GenBank/DDBJ whole genome shotgun (WGS) entry which is preliminary data.</text>
</comment>
<evidence type="ECO:0000313" key="8">
    <source>
        <dbReference type="Proteomes" id="UP001044222"/>
    </source>
</evidence>
<dbReference type="PANTHER" id="PTHR23320">
    <property type="entry name" value="MEMBRANE-SPANNING 4-DOMAINS SUBFAMILY A MS4A -RELATED"/>
    <property type="match status" value="1"/>
</dbReference>
<comment type="subcellular location">
    <subcellularLocation>
        <location evidence="1">Membrane</location>
        <topology evidence="1">Multi-pass membrane protein</topology>
    </subcellularLocation>
</comment>
<evidence type="ECO:0000256" key="2">
    <source>
        <dbReference type="ARBA" id="ARBA00009565"/>
    </source>
</evidence>
<dbReference type="InterPro" id="IPR030417">
    <property type="entry name" value="MS4A"/>
</dbReference>
<keyword evidence="5 6" id="KW-0472">Membrane</keyword>
<reference evidence="7" key="1">
    <citation type="submission" date="2021-01" db="EMBL/GenBank/DDBJ databases">
        <title>A chromosome-scale assembly of European eel, Anguilla anguilla.</title>
        <authorList>
            <person name="Henkel C."/>
            <person name="Jong-Raadsen S.A."/>
            <person name="Dufour S."/>
            <person name="Weltzien F.-A."/>
            <person name="Palstra A.P."/>
            <person name="Pelster B."/>
            <person name="Spaink H.P."/>
            <person name="Van Den Thillart G.E."/>
            <person name="Jansen H."/>
            <person name="Zahm M."/>
            <person name="Klopp C."/>
            <person name="Cedric C."/>
            <person name="Louis A."/>
            <person name="Berthelot C."/>
            <person name="Parey E."/>
            <person name="Roest Crollius H."/>
            <person name="Montfort J."/>
            <person name="Robinson-Rechavi M."/>
            <person name="Bucao C."/>
            <person name="Bouchez O."/>
            <person name="Gislard M."/>
            <person name="Lluch J."/>
            <person name="Milhes M."/>
            <person name="Lampietro C."/>
            <person name="Lopez Roques C."/>
            <person name="Donnadieu C."/>
            <person name="Braasch I."/>
            <person name="Desvignes T."/>
            <person name="Postlethwait J."/>
            <person name="Bobe J."/>
            <person name="Guiguen Y."/>
            <person name="Dirks R."/>
        </authorList>
    </citation>
    <scope>NUCLEOTIDE SEQUENCE</scope>
    <source>
        <strain evidence="7">Tag_6206</strain>
        <tissue evidence="7">Liver</tissue>
    </source>
</reference>
<keyword evidence="3 6" id="KW-0812">Transmembrane</keyword>
<dbReference type="GO" id="GO:0016020">
    <property type="term" value="C:membrane"/>
    <property type="evidence" value="ECO:0007669"/>
    <property type="project" value="UniProtKB-SubCell"/>
</dbReference>
<dbReference type="EMBL" id="JAFIRN010000001">
    <property type="protein sequence ID" value="KAG5856561.1"/>
    <property type="molecule type" value="Genomic_DNA"/>
</dbReference>
<proteinExistence type="inferred from homology"/>
<dbReference type="AlphaFoldDB" id="A0A9D3MWW0"/>
<dbReference type="InterPro" id="IPR007237">
    <property type="entry name" value="CD20-like"/>
</dbReference>
<evidence type="ECO:0000256" key="1">
    <source>
        <dbReference type="ARBA" id="ARBA00004141"/>
    </source>
</evidence>
<evidence type="ECO:0000256" key="6">
    <source>
        <dbReference type="SAM" id="Phobius"/>
    </source>
</evidence>
<comment type="similarity">
    <text evidence="2">Belongs to the MS4A family.</text>
</comment>
<feature type="transmembrane region" description="Helical" evidence="6">
    <location>
        <begin position="89"/>
        <end position="106"/>
    </location>
</feature>
<evidence type="ECO:0000256" key="5">
    <source>
        <dbReference type="ARBA" id="ARBA00023136"/>
    </source>
</evidence>
<organism evidence="7 8">
    <name type="scientific">Anguilla anguilla</name>
    <name type="common">European freshwater eel</name>
    <name type="synonym">Muraena anguilla</name>
    <dbReference type="NCBI Taxonomy" id="7936"/>
    <lineage>
        <taxon>Eukaryota</taxon>
        <taxon>Metazoa</taxon>
        <taxon>Chordata</taxon>
        <taxon>Craniata</taxon>
        <taxon>Vertebrata</taxon>
        <taxon>Euteleostomi</taxon>
        <taxon>Actinopterygii</taxon>
        <taxon>Neopterygii</taxon>
        <taxon>Teleostei</taxon>
        <taxon>Anguilliformes</taxon>
        <taxon>Anguillidae</taxon>
        <taxon>Anguilla</taxon>
    </lineage>
</organism>
<evidence type="ECO:0000313" key="7">
    <source>
        <dbReference type="EMBL" id="KAG5856561.1"/>
    </source>
</evidence>
<accession>A0A9D3MWW0</accession>
<evidence type="ECO:0000256" key="4">
    <source>
        <dbReference type="ARBA" id="ARBA00022989"/>
    </source>
</evidence>
<gene>
    <name evidence="7" type="ORF">ANANG_G00009230</name>
</gene>
<keyword evidence="8" id="KW-1185">Reference proteome</keyword>
<feature type="transmembrane region" description="Helical" evidence="6">
    <location>
        <begin position="204"/>
        <end position="228"/>
    </location>
</feature>